<dbReference type="PANTHER" id="PTHR47481:SF34">
    <property type="entry name" value="CCHC-TYPE DOMAIN-CONTAINING PROTEIN"/>
    <property type="match status" value="1"/>
</dbReference>
<sequence length="130" mass="14609">MSDVTTASIDAVIPPTLKFLLVNIKNVINVHLLPDNYPTWRTAIYKLFVANHFSGYLDGNILCPPKHLLTANGQLTLNPQFSSWSLIDQNLSVALFSTISPSILPYILNLDTSASIWRTLEQRFYSTNRS</sequence>
<protein>
    <recommendedName>
        <fullName evidence="3">Retrovirus-related Pol polyprotein from transposon TNT 1-94</fullName>
    </recommendedName>
</protein>
<dbReference type="PANTHER" id="PTHR47481">
    <property type="match status" value="1"/>
</dbReference>
<proteinExistence type="predicted"/>
<gene>
    <name evidence="1" type="ORF">MA16_Dca012978</name>
</gene>
<reference evidence="1 2" key="1">
    <citation type="journal article" date="2016" name="Sci. Rep.">
        <title>The Dendrobium catenatum Lindl. genome sequence provides insights into polysaccharide synthase, floral development and adaptive evolution.</title>
        <authorList>
            <person name="Zhang G.Q."/>
            <person name="Xu Q."/>
            <person name="Bian C."/>
            <person name="Tsai W.C."/>
            <person name="Yeh C.M."/>
            <person name="Liu K.W."/>
            <person name="Yoshida K."/>
            <person name="Zhang L.S."/>
            <person name="Chang S.B."/>
            <person name="Chen F."/>
            <person name="Shi Y."/>
            <person name="Su Y.Y."/>
            <person name="Zhang Y.Q."/>
            <person name="Chen L.J."/>
            <person name="Yin Y."/>
            <person name="Lin M."/>
            <person name="Huang H."/>
            <person name="Deng H."/>
            <person name="Wang Z.W."/>
            <person name="Zhu S.L."/>
            <person name="Zhao X."/>
            <person name="Deng C."/>
            <person name="Niu S.C."/>
            <person name="Huang J."/>
            <person name="Wang M."/>
            <person name="Liu G.H."/>
            <person name="Yang H.J."/>
            <person name="Xiao X.J."/>
            <person name="Hsiao Y.Y."/>
            <person name="Wu W.L."/>
            <person name="Chen Y.Y."/>
            <person name="Mitsuda N."/>
            <person name="Ohme-Takagi M."/>
            <person name="Luo Y.B."/>
            <person name="Van de Peer Y."/>
            <person name="Liu Z.J."/>
        </authorList>
    </citation>
    <scope>NUCLEOTIDE SEQUENCE [LARGE SCALE GENOMIC DNA]</scope>
    <source>
        <tissue evidence="1">The whole plant</tissue>
    </source>
</reference>
<name>A0A2I0VUN0_9ASPA</name>
<keyword evidence="2" id="KW-1185">Reference proteome</keyword>
<accession>A0A2I0VUN0</accession>
<dbReference type="Proteomes" id="UP000233837">
    <property type="component" value="Unassembled WGS sequence"/>
</dbReference>
<evidence type="ECO:0008006" key="3">
    <source>
        <dbReference type="Google" id="ProtNLM"/>
    </source>
</evidence>
<evidence type="ECO:0000313" key="2">
    <source>
        <dbReference type="Proteomes" id="UP000233837"/>
    </source>
</evidence>
<dbReference type="AlphaFoldDB" id="A0A2I0VUN0"/>
<organism evidence="1 2">
    <name type="scientific">Dendrobium catenatum</name>
    <dbReference type="NCBI Taxonomy" id="906689"/>
    <lineage>
        <taxon>Eukaryota</taxon>
        <taxon>Viridiplantae</taxon>
        <taxon>Streptophyta</taxon>
        <taxon>Embryophyta</taxon>
        <taxon>Tracheophyta</taxon>
        <taxon>Spermatophyta</taxon>
        <taxon>Magnoliopsida</taxon>
        <taxon>Liliopsida</taxon>
        <taxon>Asparagales</taxon>
        <taxon>Orchidaceae</taxon>
        <taxon>Epidendroideae</taxon>
        <taxon>Malaxideae</taxon>
        <taxon>Dendrobiinae</taxon>
        <taxon>Dendrobium</taxon>
    </lineage>
</organism>
<evidence type="ECO:0000313" key="1">
    <source>
        <dbReference type="EMBL" id="PKU67117.1"/>
    </source>
</evidence>
<reference evidence="1 2" key="2">
    <citation type="journal article" date="2017" name="Nature">
        <title>The Apostasia genome and the evolution of orchids.</title>
        <authorList>
            <person name="Zhang G.Q."/>
            <person name="Liu K.W."/>
            <person name="Li Z."/>
            <person name="Lohaus R."/>
            <person name="Hsiao Y.Y."/>
            <person name="Niu S.C."/>
            <person name="Wang J.Y."/>
            <person name="Lin Y.C."/>
            <person name="Xu Q."/>
            <person name="Chen L.J."/>
            <person name="Yoshida K."/>
            <person name="Fujiwara S."/>
            <person name="Wang Z.W."/>
            <person name="Zhang Y.Q."/>
            <person name="Mitsuda N."/>
            <person name="Wang M."/>
            <person name="Liu G.H."/>
            <person name="Pecoraro L."/>
            <person name="Huang H.X."/>
            <person name="Xiao X.J."/>
            <person name="Lin M."/>
            <person name="Wu X.Y."/>
            <person name="Wu W.L."/>
            <person name="Chen Y.Y."/>
            <person name="Chang S.B."/>
            <person name="Sakamoto S."/>
            <person name="Ohme-Takagi M."/>
            <person name="Yagi M."/>
            <person name="Zeng S.J."/>
            <person name="Shen C.Y."/>
            <person name="Yeh C.M."/>
            <person name="Luo Y.B."/>
            <person name="Tsai W.C."/>
            <person name="Van de Peer Y."/>
            <person name="Liu Z.J."/>
        </authorList>
    </citation>
    <scope>NUCLEOTIDE SEQUENCE [LARGE SCALE GENOMIC DNA]</scope>
    <source>
        <tissue evidence="1">The whole plant</tissue>
    </source>
</reference>
<dbReference type="EMBL" id="KZ503219">
    <property type="protein sequence ID" value="PKU67117.1"/>
    <property type="molecule type" value="Genomic_DNA"/>
</dbReference>